<dbReference type="Proteomes" id="UP001652661">
    <property type="component" value="Chromosome 3R"/>
</dbReference>
<evidence type="ECO:0000256" key="4">
    <source>
        <dbReference type="ARBA" id="ARBA00023128"/>
    </source>
</evidence>
<evidence type="ECO:0000313" key="8">
    <source>
        <dbReference type="Proteomes" id="UP001652661"/>
    </source>
</evidence>
<proteinExistence type="predicted"/>
<dbReference type="RefSeq" id="XP_017026620.1">
    <property type="nucleotide sequence ID" value="XM_017171131.3"/>
</dbReference>
<evidence type="ECO:0000256" key="3">
    <source>
        <dbReference type="ARBA" id="ARBA00022946"/>
    </source>
</evidence>
<keyword evidence="5 7" id="KW-0472">Membrane</keyword>
<dbReference type="PANTHER" id="PTHR11504">
    <property type="entry name" value="CYTOCHROME C OXIDASE POLYPEPTIDE VIA"/>
    <property type="match status" value="1"/>
</dbReference>
<keyword evidence="3" id="KW-0809">Transit peptide</keyword>
<keyword evidence="7" id="KW-1133">Transmembrane helix</keyword>
<protein>
    <submittedName>
        <fullName evidence="9">Uncharacterized protein COX6AL2 isoform X1</fullName>
    </submittedName>
</protein>
<evidence type="ECO:0000313" key="9">
    <source>
        <dbReference type="RefSeq" id="XP_017026620.1"/>
    </source>
</evidence>
<evidence type="ECO:0000256" key="2">
    <source>
        <dbReference type="ARBA" id="ARBA00022792"/>
    </source>
</evidence>
<dbReference type="AlphaFoldDB" id="A0A6P4IEB6"/>
<dbReference type="SUPFAM" id="SSF81411">
    <property type="entry name" value="Mitochondrial cytochrome c oxidase subunit VIa"/>
    <property type="match status" value="1"/>
</dbReference>
<keyword evidence="7" id="KW-0812">Transmembrane</keyword>
<dbReference type="Gene3D" id="4.10.95.10">
    <property type="entry name" value="Cytochrome c oxidase, subunit VIa"/>
    <property type="match status" value="1"/>
</dbReference>
<organism evidence="8 9">
    <name type="scientific">Drosophila kikkawai</name>
    <name type="common">Fruit fly</name>
    <dbReference type="NCBI Taxonomy" id="30033"/>
    <lineage>
        <taxon>Eukaryota</taxon>
        <taxon>Metazoa</taxon>
        <taxon>Ecdysozoa</taxon>
        <taxon>Arthropoda</taxon>
        <taxon>Hexapoda</taxon>
        <taxon>Insecta</taxon>
        <taxon>Pterygota</taxon>
        <taxon>Neoptera</taxon>
        <taxon>Endopterygota</taxon>
        <taxon>Diptera</taxon>
        <taxon>Brachycera</taxon>
        <taxon>Muscomorpha</taxon>
        <taxon>Ephydroidea</taxon>
        <taxon>Drosophilidae</taxon>
        <taxon>Drosophila</taxon>
        <taxon>Sophophora</taxon>
    </lineage>
</organism>
<evidence type="ECO:0000256" key="1">
    <source>
        <dbReference type="ARBA" id="ARBA00004273"/>
    </source>
</evidence>
<gene>
    <name evidence="9" type="primary">COX6AL2</name>
</gene>
<reference evidence="9" key="1">
    <citation type="submission" date="2025-08" db="UniProtKB">
        <authorList>
            <consortium name="RefSeq"/>
        </authorList>
    </citation>
    <scope>IDENTIFICATION</scope>
    <source>
        <strain evidence="9">14028-0561.14</strain>
        <tissue evidence="9">Whole fly</tissue>
    </source>
</reference>
<keyword evidence="4" id="KW-0496">Mitochondrion</keyword>
<dbReference type="GO" id="GO:0030234">
    <property type="term" value="F:enzyme regulator activity"/>
    <property type="evidence" value="ECO:0007669"/>
    <property type="project" value="TreeGrafter"/>
</dbReference>
<accession>A0A6P4IEB6</accession>
<dbReference type="PANTHER" id="PTHR11504:SF0">
    <property type="entry name" value="CYTOCHROME C OXIDASE SUBUNIT"/>
    <property type="match status" value="1"/>
</dbReference>
<dbReference type="InterPro" id="IPR036418">
    <property type="entry name" value="Cyt_c_oxidase_su6a_sf"/>
</dbReference>
<feature type="transmembrane region" description="Helical" evidence="7">
    <location>
        <begin position="191"/>
        <end position="210"/>
    </location>
</feature>
<evidence type="ECO:0000256" key="6">
    <source>
        <dbReference type="SAM" id="MobiDB-lite"/>
    </source>
</evidence>
<feature type="compositionally biased region" description="Basic and acidic residues" evidence="6">
    <location>
        <begin position="28"/>
        <end position="40"/>
    </location>
</feature>
<comment type="subcellular location">
    <subcellularLocation>
        <location evidence="1">Mitochondrion inner membrane</location>
    </subcellularLocation>
</comment>
<sequence>MRALKLNKCALIFQSHLNLTQNFFTSRLKSDSSKSSDATKKAATAGKPSKDAAPDKTTKGAAQNKSAKDTVAAQSTKDAAPGKATKDAVANKSTKEAEPNENAPPPKDETVISGGSTSKPKPPPVSPPSSQSKGKKENCDTIIYQKVAPKNTSKKNQPLTKIQGGALECKGRLPKIPTPPEVNHASRYQKLSLFLALPLIAILTLFIFGSRIEGDRSEFKNYGYLYKREKRFHFGDGNRSAFHNSHYNALPPDGYEDEIDEEGLGQDKETEEDKKSRLKEFQKIFKQWKKHSDKREARAQKEMAAAH</sequence>
<feature type="compositionally biased region" description="Basic and acidic residues" evidence="6">
    <location>
        <begin position="265"/>
        <end position="276"/>
    </location>
</feature>
<evidence type="ECO:0000256" key="5">
    <source>
        <dbReference type="ARBA" id="ARBA00023136"/>
    </source>
</evidence>
<evidence type="ECO:0000256" key="7">
    <source>
        <dbReference type="SAM" id="Phobius"/>
    </source>
</evidence>
<keyword evidence="8" id="KW-1185">Reference proteome</keyword>
<dbReference type="GO" id="GO:0005743">
    <property type="term" value="C:mitochondrial inner membrane"/>
    <property type="evidence" value="ECO:0007669"/>
    <property type="project" value="UniProtKB-SubCell"/>
</dbReference>
<feature type="region of interest" description="Disordered" evidence="6">
    <location>
        <begin position="27"/>
        <end position="138"/>
    </location>
</feature>
<feature type="region of interest" description="Disordered" evidence="6">
    <location>
        <begin position="250"/>
        <end position="276"/>
    </location>
</feature>
<dbReference type="GO" id="GO:0006123">
    <property type="term" value="P:mitochondrial electron transport, cytochrome c to oxygen"/>
    <property type="evidence" value="ECO:0007669"/>
    <property type="project" value="TreeGrafter"/>
</dbReference>
<dbReference type="OrthoDB" id="5947505at2759"/>
<feature type="compositionally biased region" description="Acidic residues" evidence="6">
    <location>
        <begin position="254"/>
        <end position="264"/>
    </location>
</feature>
<name>A0A6P4IEB6_DROKI</name>
<feature type="compositionally biased region" description="Basic and acidic residues" evidence="6">
    <location>
        <begin position="48"/>
        <end position="58"/>
    </location>
</feature>
<keyword evidence="2" id="KW-0999">Mitochondrion inner membrane</keyword>
<dbReference type="InterPro" id="IPR001349">
    <property type="entry name" value="Cyt_c_oxidase_su6a"/>
</dbReference>